<dbReference type="RefSeq" id="WP_078684443.1">
    <property type="nucleotide sequence ID" value="NZ_FUYA01000003.1"/>
</dbReference>
<dbReference type="CDD" id="cd07043">
    <property type="entry name" value="STAS_anti-anti-sigma_factors"/>
    <property type="match status" value="1"/>
</dbReference>
<dbReference type="GO" id="GO:0043190">
    <property type="term" value="C:ATP-binding cassette (ABC) transporter complex"/>
    <property type="evidence" value="ECO:0007669"/>
    <property type="project" value="InterPro"/>
</dbReference>
<dbReference type="OrthoDB" id="9805022at2"/>
<evidence type="ECO:0000259" key="2">
    <source>
        <dbReference type="PROSITE" id="PS50801"/>
    </source>
</evidence>
<dbReference type="Pfam" id="PF13466">
    <property type="entry name" value="STAS_2"/>
    <property type="match status" value="1"/>
</dbReference>
<proteinExistence type="inferred from homology"/>
<comment type="similarity">
    <text evidence="1">Belongs to the MlaE permease family.</text>
</comment>
<evidence type="ECO:0000256" key="1">
    <source>
        <dbReference type="RuleBase" id="RU362044"/>
    </source>
</evidence>
<feature type="transmembrane region" description="Helical" evidence="1">
    <location>
        <begin position="176"/>
        <end position="193"/>
    </location>
</feature>
<dbReference type="STRING" id="1121442.SAMN02745702_01141"/>
<organism evidence="3 4">
    <name type="scientific">Desulfobaculum bizertense DSM 18034</name>
    <dbReference type="NCBI Taxonomy" id="1121442"/>
    <lineage>
        <taxon>Bacteria</taxon>
        <taxon>Pseudomonadati</taxon>
        <taxon>Thermodesulfobacteriota</taxon>
        <taxon>Desulfovibrionia</taxon>
        <taxon>Desulfovibrionales</taxon>
        <taxon>Desulfovibrionaceae</taxon>
        <taxon>Desulfobaculum</taxon>
    </lineage>
</organism>
<evidence type="ECO:0000313" key="4">
    <source>
        <dbReference type="Proteomes" id="UP000189733"/>
    </source>
</evidence>
<dbReference type="InterPro" id="IPR002645">
    <property type="entry name" value="STAS_dom"/>
</dbReference>
<accession>A0A1T4VXF5</accession>
<feature type="domain" description="STAS" evidence="2">
    <location>
        <begin position="29"/>
        <end position="102"/>
    </location>
</feature>
<feature type="transmembrane region" description="Helical" evidence="1">
    <location>
        <begin position="358"/>
        <end position="379"/>
    </location>
</feature>
<dbReference type="Gene3D" id="3.30.750.24">
    <property type="entry name" value="STAS domain"/>
    <property type="match status" value="1"/>
</dbReference>
<dbReference type="PANTHER" id="PTHR30188">
    <property type="entry name" value="ABC TRANSPORTER PERMEASE PROTEIN-RELATED"/>
    <property type="match status" value="1"/>
</dbReference>
<keyword evidence="1" id="KW-1133">Transmembrane helix</keyword>
<dbReference type="GO" id="GO:0005548">
    <property type="term" value="F:phospholipid transporter activity"/>
    <property type="evidence" value="ECO:0007669"/>
    <property type="project" value="TreeGrafter"/>
</dbReference>
<dbReference type="Pfam" id="PF02405">
    <property type="entry name" value="MlaE"/>
    <property type="match status" value="1"/>
</dbReference>
<dbReference type="SUPFAM" id="SSF52091">
    <property type="entry name" value="SpoIIaa-like"/>
    <property type="match status" value="1"/>
</dbReference>
<dbReference type="InterPro" id="IPR030802">
    <property type="entry name" value="Permease_MalE"/>
</dbReference>
<sequence length="381" mass="40661">MTEKSTETVTERPAACFLPSTRVRGGRVISGRLDATGTALIWQAATDWIHTAPIPQLTLDLSELSYLDGSGAALIMHIKRLCAEKNLELSIENVPAHVQKLLTLFTEEETPKESPREKKGFIESLGHKGRKILNDSAEQVAFIGESSRALLHALRQPHVIRWKDYWAVCESAGVNALPIIALIGFLMGLIMSFQSAVPMRRFGADIYVANLLGLSMLRELGPLVTAILLAGRSGSAFAAEIGTMKVNEEVAALQTMGLDPLRFLMIPRVLAALTVTPFLTIFFNFFALIGGALVVTGFGYTLSTYVSHVLMNVTIGDFTGGLFKALVFSILVAGVGCQRGLTTGSGASAVGSSTTSSVVSGLILIAVSDGIMATVFFALGI</sequence>
<reference evidence="3 4" key="1">
    <citation type="submission" date="2017-02" db="EMBL/GenBank/DDBJ databases">
        <authorList>
            <person name="Peterson S.W."/>
        </authorList>
    </citation>
    <scope>NUCLEOTIDE SEQUENCE [LARGE SCALE GENOMIC DNA]</scope>
    <source>
        <strain evidence="3 4">DSM 18034</strain>
    </source>
</reference>
<dbReference type="InterPro" id="IPR058548">
    <property type="entry name" value="MlaB-like_STAS"/>
</dbReference>
<dbReference type="EMBL" id="FUYA01000003">
    <property type="protein sequence ID" value="SKA69488.1"/>
    <property type="molecule type" value="Genomic_DNA"/>
</dbReference>
<feature type="transmembrane region" description="Helical" evidence="1">
    <location>
        <begin position="318"/>
        <end position="337"/>
    </location>
</feature>
<dbReference type="PROSITE" id="PS50801">
    <property type="entry name" value="STAS"/>
    <property type="match status" value="1"/>
</dbReference>
<keyword evidence="1" id="KW-0472">Membrane</keyword>
<protein>
    <submittedName>
        <fullName evidence="3">Phospholipid/cholesterol/gamma-HCH transport system permease protein</fullName>
    </submittedName>
</protein>
<dbReference type="InterPro" id="IPR003453">
    <property type="entry name" value="ABC_MlaE_roteobac"/>
</dbReference>
<dbReference type="NCBIfam" id="TIGR00056">
    <property type="entry name" value="MlaE family lipid ABC transporter permease subunit"/>
    <property type="match status" value="1"/>
</dbReference>
<dbReference type="Proteomes" id="UP000189733">
    <property type="component" value="Unassembled WGS sequence"/>
</dbReference>
<dbReference type="PANTHER" id="PTHR30188:SF3">
    <property type="entry name" value="ABC TRANSPORTER PERMEASE"/>
    <property type="match status" value="1"/>
</dbReference>
<keyword evidence="1" id="KW-0812">Transmembrane</keyword>
<dbReference type="AlphaFoldDB" id="A0A1T4VXF5"/>
<evidence type="ECO:0000313" key="3">
    <source>
        <dbReference type="EMBL" id="SKA69488.1"/>
    </source>
</evidence>
<comment type="caution">
    <text evidence="1">Lacks conserved residue(s) required for the propagation of feature annotation.</text>
</comment>
<name>A0A1T4VXF5_9BACT</name>
<keyword evidence="4" id="KW-1185">Reference proteome</keyword>
<gene>
    <name evidence="3" type="ORF">SAMN02745702_01141</name>
</gene>
<feature type="transmembrane region" description="Helical" evidence="1">
    <location>
        <begin position="269"/>
        <end position="298"/>
    </location>
</feature>
<dbReference type="InterPro" id="IPR036513">
    <property type="entry name" value="STAS_dom_sf"/>
</dbReference>